<dbReference type="GO" id="GO:0030198">
    <property type="term" value="P:extracellular matrix organization"/>
    <property type="evidence" value="ECO:0007669"/>
    <property type="project" value="TreeGrafter"/>
</dbReference>
<dbReference type="InterPro" id="IPR000884">
    <property type="entry name" value="TSP1_rpt"/>
</dbReference>
<comment type="caution">
    <text evidence="4">The sequence shown here is derived from an EMBL/GenBank/DDBJ whole genome shotgun (WGS) entry which is preliminary data.</text>
</comment>
<dbReference type="Pfam" id="PF25379">
    <property type="entry name" value="Adt-1"/>
    <property type="match status" value="1"/>
</dbReference>
<comment type="subcellular location">
    <subcellularLocation>
        <location evidence="1">Secreted</location>
    </subcellularLocation>
</comment>
<organism evidence="4 5">
    <name type="scientific">Meloidogyne enterolobii</name>
    <name type="common">Root-knot nematode worm</name>
    <name type="synonym">Meloidogyne mayaguensis</name>
    <dbReference type="NCBI Taxonomy" id="390850"/>
    <lineage>
        <taxon>Eukaryota</taxon>
        <taxon>Metazoa</taxon>
        <taxon>Ecdysozoa</taxon>
        <taxon>Nematoda</taxon>
        <taxon>Chromadorea</taxon>
        <taxon>Rhabditida</taxon>
        <taxon>Tylenchina</taxon>
        <taxon>Tylenchomorpha</taxon>
        <taxon>Tylenchoidea</taxon>
        <taxon>Meloidogynidae</taxon>
        <taxon>Meloidogyninae</taxon>
        <taxon>Meloidogyne</taxon>
    </lineage>
</organism>
<dbReference type="AlphaFoldDB" id="A0A6V7TV08"/>
<protein>
    <recommendedName>
        <fullName evidence="3">Adt-1/2-like domain-containing protein</fullName>
    </recommendedName>
</protein>
<dbReference type="GO" id="GO:0006508">
    <property type="term" value="P:proteolysis"/>
    <property type="evidence" value="ECO:0007669"/>
    <property type="project" value="TreeGrafter"/>
</dbReference>
<evidence type="ECO:0000259" key="3">
    <source>
        <dbReference type="Pfam" id="PF25379"/>
    </source>
</evidence>
<name>A0A6V7TV08_MELEN</name>
<dbReference type="PANTHER" id="PTHR13723">
    <property type="entry name" value="ADAMTS A DISINTEGRIN AND METALLOPROTEASE WITH THROMBOSPONDIN MOTIFS PROTEASE"/>
    <property type="match status" value="1"/>
</dbReference>
<evidence type="ECO:0000256" key="1">
    <source>
        <dbReference type="ARBA" id="ARBA00004613"/>
    </source>
</evidence>
<feature type="domain" description="Adt-1/2-like" evidence="3">
    <location>
        <begin position="72"/>
        <end position="147"/>
    </location>
</feature>
<dbReference type="OrthoDB" id="446173at2759"/>
<dbReference type="GO" id="GO:0004222">
    <property type="term" value="F:metalloendopeptidase activity"/>
    <property type="evidence" value="ECO:0007669"/>
    <property type="project" value="TreeGrafter"/>
</dbReference>
<dbReference type="GO" id="GO:0031012">
    <property type="term" value="C:extracellular matrix"/>
    <property type="evidence" value="ECO:0007669"/>
    <property type="project" value="TreeGrafter"/>
</dbReference>
<evidence type="ECO:0000313" key="4">
    <source>
        <dbReference type="EMBL" id="CAD2134979.1"/>
    </source>
</evidence>
<dbReference type="InterPro" id="IPR050439">
    <property type="entry name" value="ADAMTS_ADAMTS-like"/>
</dbReference>
<keyword evidence="2" id="KW-0964">Secreted</keyword>
<proteinExistence type="predicted"/>
<dbReference type="EMBL" id="CAJEWN010000016">
    <property type="protein sequence ID" value="CAD2134979.1"/>
    <property type="molecule type" value="Genomic_DNA"/>
</dbReference>
<evidence type="ECO:0000256" key="2">
    <source>
        <dbReference type="ARBA" id="ARBA00022525"/>
    </source>
</evidence>
<accession>A0A6V7TV08</accession>
<reference evidence="4 5" key="1">
    <citation type="submission" date="2020-08" db="EMBL/GenBank/DDBJ databases">
        <authorList>
            <person name="Koutsovoulos G."/>
            <person name="Danchin GJ E."/>
        </authorList>
    </citation>
    <scope>NUCLEOTIDE SEQUENCE [LARGE SCALE GENOMIC DNA]</scope>
</reference>
<dbReference type="PANTHER" id="PTHR13723:SF200">
    <property type="entry name" value="ADAM METALLOPEPTIDASE WITH THROMBOSPONDIN TYPE 1 MOTIF B, ISOFORM B"/>
    <property type="match status" value="1"/>
</dbReference>
<dbReference type="InterPro" id="IPR036383">
    <property type="entry name" value="TSP1_rpt_sf"/>
</dbReference>
<gene>
    <name evidence="4" type="ORF">MENT_LOCUS4543</name>
</gene>
<evidence type="ECO:0000313" key="5">
    <source>
        <dbReference type="Proteomes" id="UP000580250"/>
    </source>
</evidence>
<sequence>MKSLINGGWSVWSPFNCKQCSCPSISGSIGVTLSHRSCSNPEPVNGGAECQGPNQRAAVCTRKCGEERNSVNQYISSKCAEHKYQRNDPELTGSGSQLTRFPQRACKIFCDVQNGFGSQRNYRFYGDNLPDGAPCGWDRYCLNGECTIANKYFWQNCLHLNSSKRKIILNDEAFIRQKMWMRIDGGGSGEN</sequence>
<dbReference type="Gene3D" id="2.20.100.10">
    <property type="entry name" value="Thrombospondin type-1 (TSP1) repeat"/>
    <property type="match status" value="1"/>
</dbReference>
<dbReference type="GO" id="GO:0005576">
    <property type="term" value="C:extracellular region"/>
    <property type="evidence" value="ECO:0007669"/>
    <property type="project" value="UniProtKB-SubCell"/>
</dbReference>
<dbReference type="PROSITE" id="PS50092">
    <property type="entry name" value="TSP1"/>
    <property type="match status" value="1"/>
</dbReference>
<dbReference type="Proteomes" id="UP000580250">
    <property type="component" value="Unassembled WGS sequence"/>
</dbReference>
<dbReference type="InterPro" id="IPR057401">
    <property type="entry name" value="Adt-1/2-like_dom"/>
</dbReference>